<dbReference type="CDD" id="cd03808">
    <property type="entry name" value="GT4_CapM-like"/>
    <property type="match status" value="1"/>
</dbReference>
<dbReference type="GO" id="GO:0016757">
    <property type="term" value="F:glycosyltransferase activity"/>
    <property type="evidence" value="ECO:0007669"/>
    <property type="project" value="InterPro"/>
</dbReference>
<dbReference type="Pfam" id="PF13579">
    <property type="entry name" value="Glyco_trans_4_4"/>
    <property type="match status" value="1"/>
</dbReference>
<feature type="domain" description="Glycosyl transferase family 1" evidence="1">
    <location>
        <begin position="185"/>
        <end position="345"/>
    </location>
</feature>
<dbReference type="InterPro" id="IPR028098">
    <property type="entry name" value="Glyco_trans_4-like_N"/>
</dbReference>
<dbReference type="Pfam" id="PF00534">
    <property type="entry name" value="Glycos_transf_1"/>
    <property type="match status" value="1"/>
</dbReference>
<gene>
    <name evidence="3" type="ORF">B5F32_01575</name>
</gene>
<keyword evidence="3" id="KW-0808">Transferase</keyword>
<dbReference type="SUPFAM" id="SSF53756">
    <property type="entry name" value="UDP-Glycosyltransferase/glycogen phosphorylase"/>
    <property type="match status" value="1"/>
</dbReference>
<reference evidence="4" key="1">
    <citation type="submission" date="2017-04" db="EMBL/GenBank/DDBJ databases">
        <title>Function of individual gut microbiota members based on whole genome sequencing of pure cultures obtained from chicken caecum.</title>
        <authorList>
            <person name="Medvecky M."/>
            <person name="Cejkova D."/>
            <person name="Polansky O."/>
            <person name="Karasova D."/>
            <person name="Kubasova T."/>
            <person name="Cizek A."/>
            <person name="Rychlik I."/>
        </authorList>
    </citation>
    <scope>NUCLEOTIDE SEQUENCE [LARGE SCALE GENOMIC DNA]</scope>
    <source>
        <strain evidence="4">An199</strain>
    </source>
</reference>
<dbReference type="InterPro" id="IPR001296">
    <property type="entry name" value="Glyco_trans_1"/>
</dbReference>
<dbReference type="Gene3D" id="3.40.50.2000">
    <property type="entry name" value="Glycogen Phosphorylase B"/>
    <property type="match status" value="2"/>
</dbReference>
<evidence type="ECO:0000259" key="2">
    <source>
        <dbReference type="Pfam" id="PF13579"/>
    </source>
</evidence>
<evidence type="ECO:0000313" key="4">
    <source>
        <dbReference type="Proteomes" id="UP000195950"/>
    </source>
</evidence>
<comment type="caution">
    <text evidence="3">The sequence shown here is derived from an EMBL/GenBank/DDBJ whole genome shotgun (WGS) entry which is preliminary data.</text>
</comment>
<dbReference type="Proteomes" id="UP000195950">
    <property type="component" value="Unassembled WGS sequence"/>
</dbReference>
<dbReference type="EMBL" id="NFJX01000001">
    <property type="protein sequence ID" value="OUP22907.1"/>
    <property type="molecule type" value="Genomic_DNA"/>
</dbReference>
<dbReference type="RefSeq" id="WP_034531574.1">
    <property type="nucleotide sequence ID" value="NZ_NFJX01000001.1"/>
</dbReference>
<sequence length="371" mass="42014">MSIKIFRVCTISGSWGLLAGQLKFLSNYYEITAVSSPGEQLNETGLSEGVRTIAIPMRRRISLLEDFVSLIRLVLFFYKEKPDMVHSITPKAGLLSMLAGWITRVPVRMHTFTGLIFPTATGVRQKILIATDRLTCFCATHVNPEGEGVKRDLINYKITHKPLRIIANGNVNGIDLSYFQPLTQKVEPHDGFVFCFVGRIVRDKGINELVHVFTRLYAERKDLRLILVGPFEKDLDPVALDVEKLILNHSAISFMGWQKDVRPYFAMSDALVFPSYREGFPNVVMQAGAMGLPSIVTDINGCNEIIVDGENGIIIPPKDEEALYKSMSYFLDNSDKVKIMAEKARPMIQSRYERKKVWDALLEEYRYLLGK</sequence>
<evidence type="ECO:0000313" key="3">
    <source>
        <dbReference type="EMBL" id="OUP22907.1"/>
    </source>
</evidence>
<evidence type="ECO:0000259" key="1">
    <source>
        <dbReference type="Pfam" id="PF00534"/>
    </source>
</evidence>
<organism evidence="3 4">
    <name type="scientific">Parabacteroides distasonis</name>
    <dbReference type="NCBI Taxonomy" id="823"/>
    <lineage>
        <taxon>Bacteria</taxon>
        <taxon>Pseudomonadati</taxon>
        <taxon>Bacteroidota</taxon>
        <taxon>Bacteroidia</taxon>
        <taxon>Bacteroidales</taxon>
        <taxon>Tannerellaceae</taxon>
        <taxon>Parabacteroides</taxon>
    </lineage>
</organism>
<name>A0A1Y4IRD1_PARDI</name>
<dbReference type="PANTHER" id="PTHR12526">
    <property type="entry name" value="GLYCOSYLTRANSFERASE"/>
    <property type="match status" value="1"/>
</dbReference>
<proteinExistence type="predicted"/>
<feature type="domain" description="Glycosyltransferase subfamily 4-like N-terminal" evidence="2">
    <location>
        <begin position="47"/>
        <end position="169"/>
    </location>
</feature>
<dbReference type="AlphaFoldDB" id="A0A1Y4IRD1"/>
<accession>A0A1Y4IRD1</accession>
<protein>
    <submittedName>
        <fullName evidence="3">Glycosyltransferase family 1 protein</fullName>
    </submittedName>
</protein>